<feature type="transmembrane region" description="Helical" evidence="9">
    <location>
        <begin position="173"/>
        <end position="190"/>
    </location>
</feature>
<organism evidence="10 11">
    <name type="scientific">Martelella mediterranea DSM 17316</name>
    <dbReference type="NCBI Taxonomy" id="1122214"/>
    <lineage>
        <taxon>Bacteria</taxon>
        <taxon>Pseudomonadati</taxon>
        <taxon>Pseudomonadota</taxon>
        <taxon>Alphaproteobacteria</taxon>
        <taxon>Hyphomicrobiales</taxon>
        <taxon>Aurantimonadaceae</taxon>
        <taxon>Martelella</taxon>
    </lineage>
</organism>
<evidence type="ECO:0000256" key="6">
    <source>
        <dbReference type="ARBA" id="ARBA00022989"/>
    </source>
</evidence>
<keyword evidence="7 9" id="KW-0472">Membrane</keyword>
<evidence type="ECO:0000256" key="5">
    <source>
        <dbReference type="ARBA" id="ARBA00022970"/>
    </source>
</evidence>
<dbReference type="GO" id="GO:0006865">
    <property type="term" value="P:amino acid transport"/>
    <property type="evidence" value="ECO:0007669"/>
    <property type="project" value="UniProtKB-KW"/>
</dbReference>
<feature type="transmembrane region" description="Helical" evidence="9">
    <location>
        <begin position="49"/>
        <end position="70"/>
    </location>
</feature>
<dbReference type="EMBL" id="CP020330">
    <property type="protein sequence ID" value="AQZ52109.1"/>
    <property type="molecule type" value="Genomic_DNA"/>
</dbReference>
<protein>
    <submittedName>
        <fullName evidence="10">LIV-I protein H</fullName>
    </submittedName>
</protein>
<dbReference type="STRING" id="1122214.Mame_02785"/>
<reference evidence="10 11" key="1">
    <citation type="submission" date="2017-03" db="EMBL/GenBank/DDBJ databases">
        <title>Foreign affairs: Plasmid Transfer between Roseobacters and Rhizobia.</title>
        <authorList>
            <person name="Bartling P."/>
            <person name="Bunk B."/>
            <person name="Overmann J."/>
            <person name="Brinkmann H."/>
            <person name="Petersen J."/>
        </authorList>
    </citation>
    <scope>NUCLEOTIDE SEQUENCE [LARGE SCALE GENOMIC DNA]</scope>
    <source>
        <strain evidence="10 11">MACL11</strain>
    </source>
</reference>
<dbReference type="PANTHER" id="PTHR11795">
    <property type="entry name" value="BRANCHED-CHAIN AMINO ACID TRANSPORT SYSTEM PERMEASE PROTEIN LIVH"/>
    <property type="match status" value="1"/>
</dbReference>
<dbReference type="CDD" id="cd06582">
    <property type="entry name" value="TM_PBP1_LivH_like"/>
    <property type="match status" value="1"/>
</dbReference>
<dbReference type="eggNOG" id="COG0559">
    <property type="taxonomic scope" value="Bacteria"/>
</dbReference>
<evidence type="ECO:0000256" key="7">
    <source>
        <dbReference type="ARBA" id="ARBA00023136"/>
    </source>
</evidence>
<keyword evidence="6 9" id="KW-1133">Transmembrane helix</keyword>
<feature type="transmembrane region" description="Helical" evidence="9">
    <location>
        <begin position="293"/>
        <end position="312"/>
    </location>
</feature>
<evidence type="ECO:0000256" key="3">
    <source>
        <dbReference type="ARBA" id="ARBA00022475"/>
    </source>
</evidence>
<accession>A0A1U9Z332</accession>
<feature type="transmembrane region" description="Helical" evidence="9">
    <location>
        <begin position="222"/>
        <end position="242"/>
    </location>
</feature>
<sequence length="321" mass="34732">MTDFQFFIENVLQLLITGISLGAIYGLMCVGLAMIFGIMRVINFAQGDFMMVGMYAAYFVFTALGFQALFGSGLGPYLSVIAAAPAMYAFGWLIHRFLIRRVTGRQSIEMEGDGHYAQLILTLGIALILQNGAMILVGADLVSIRTPLSSEAWVLEPFGESMPIMLFFNKSRIFAMLVSAAVIIALWLLIQRSFLGKSLRAAADNAEAATYMGIDVDRAHRIAFAIGTAVTAIAGGLLATSYPFSPFVGLEYVIIMYAGVVLGGIGSIIGAFWGGMIIGLVQQFSTLVLPTQLQNATIFVCFLLVVMLRPQGLFGRNVDRT</sequence>
<dbReference type="GO" id="GO:0005886">
    <property type="term" value="C:plasma membrane"/>
    <property type="evidence" value="ECO:0007669"/>
    <property type="project" value="UniProtKB-SubCell"/>
</dbReference>
<dbReference type="RefSeq" id="WP_018063098.1">
    <property type="nucleotide sequence ID" value="NZ_AQWH01000002.1"/>
</dbReference>
<evidence type="ECO:0000256" key="2">
    <source>
        <dbReference type="ARBA" id="ARBA00022448"/>
    </source>
</evidence>
<gene>
    <name evidence="10" type="primary">livH_9</name>
    <name evidence="10" type="ORF">Mame_02785</name>
</gene>
<dbReference type="Proteomes" id="UP000191135">
    <property type="component" value="Chromosome"/>
</dbReference>
<keyword evidence="11" id="KW-1185">Reference proteome</keyword>
<comment type="similarity">
    <text evidence="8">Belongs to the binding-protein-dependent transport system permease family. LivHM subfamily.</text>
</comment>
<feature type="transmembrane region" description="Helical" evidence="9">
    <location>
        <begin position="116"/>
        <end position="139"/>
    </location>
</feature>
<feature type="transmembrane region" description="Helical" evidence="9">
    <location>
        <begin position="76"/>
        <end position="95"/>
    </location>
</feature>
<keyword evidence="5" id="KW-0029">Amino-acid transport</keyword>
<dbReference type="InterPro" id="IPR001851">
    <property type="entry name" value="ABC_transp_permease"/>
</dbReference>
<dbReference type="AlphaFoldDB" id="A0A1U9Z332"/>
<dbReference type="Pfam" id="PF02653">
    <property type="entry name" value="BPD_transp_2"/>
    <property type="match status" value="1"/>
</dbReference>
<evidence type="ECO:0000313" key="10">
    <source>
        <dbReference type="EMBL" id="AQZ52109.1"/>
    </source>
</evidence>
<keyword evidence="4 9" id="KW-0812">Transmembrane</keyword>
<dbReference type="InterPro" id="IPR052157">
    <property type="entry name" value="BCAA_transport_permease"/>
</dbReference>
<keyword evidence="3" id="KW-1003">Cell membrane</keyword>
<dbReference type="KEGG" id="mmed:Mame_02785"/>
<feature type="transmembrane region" description="Helical" evidence="9">
    <location>
        <begin position="254"/>
        <end position="281"/>
    </location>
</feature>
<evidence type="ECO:0000313" key="11">
    <source>
        <dbReference type="Proteomes" id="UP000191135"/>
    </source>
</evidence>
<evidence type="ECO:0000256" key="1">
    <source>
        <dbReference type="ARBA" id="ARBA00004651"/>
    </source>
</evidence>
<dbReference type="GO" id="GO:0022857">
    <property type="term" value="F:transmembrane transporter activity"/>
    <property type="evidence" value="ECO:0007669"/>
    <property type="project" value="InterPro"/>
</dbReference>
<dbReference type="PANTHER" id="PTHR11795:SF445">
    <property type="entry name" value="AMINO ACID ABC TRANSPORTER PERMEASE PROTEIN"/>
    <property type="match status" value="1"/>
</dbReference>
<evidence type="ECO:0000256" key="8">
    <source>
        <dbReference type="ARBA" id="ARBA00037998"/>
    </source>
</evidence>
<evidence type="ECO:0000256" key="9">
    <source>
        <dbReference type="SAM" id="Phobius"/>
    </source>
</evidence>
<comment type="subcellular location">
    <subcellularLocation>
        <location evidence="1">Cell membrane</location>
        <topology evidence="1">Multi-pass membrane protein</topology>
    </subcellularLocation>
</comment>
<proteinExistence type="inferred from homology"/>
<evidence type="ECO:0000256" key="4">
    <source>
        <dbReference type="ARBA" id="ARBA00022692"/>
    </source>
</evidence>
<name>A0A1U9Z332_9HYPH</name>
<keyword evidence="2" id="KW-0813">Transport</keyword>
<feature type="transmembrane region" description="Helical" evidence="9">
    <location>
        <begin position="12"/>
        <end position="37"/>
    </location>
</feature>